<reference evidence="3 4" key="1">
    <citation type="submission" date="2016-02" db="EMBL/GenBank/DDBJ databases">
        <authorList>
            <person name="Alioto T."/>
            <person name="Alioto T."/>
        </authorList>
    </citation>
    <scope>NUCLEOTIDE SEQUENCE [LARGE SCALE GENOMIC DNA]</scope>
    <source>
        <strain evidence="3 4">NR010</strain>
    </source>
</reference>
<feature type="compositionally biased region" description="Low complexity" evidence="1">
    <location>
        <begin position="67"/>
        <end position="78"/>
    </location>
</feature>
<evidence type="ECO:0000313" key="3">
    <source>
        <dbReference type="EMBL" id="RFD80377.1"/>
    </source>
</evidence>
<protein>
    <recommendedName>
        <fullName evidence="5">Zinc ribbon domain-containing protein</fullName>
    </recommendedName>
</protein>
<keyword evidence="2" id="KW-0812">Transmembrane</keyword>
<dbReference type="RefSeq" id="WP_116711972.1">
    <property type="nucleotide sequence ID" value="NZ_LRTV01000001.1"/>
</dbReference>
<feature type="region of interest" description="Disordered" evidence="1">
    <location>
        <begin position="31"/>
        <end position="80"/>
    </location>
</feature>
<gene>
    <name evidence="3" type="ORF">AXE77_02535</name>
</gene>
<dbReference type="OrthoDB" id="5181884at2"/>
<name>A0A3E1J261_GARVA</name>
<dbReference type="EMBL" id="LRTV01000001">
    <property type="protein sequence ID" value="RFD80377.1"/>
    <property type="molecule type" value="Genomic_DNA"/>
</dbReference>
<dbReference type="AlphaFoldDB" id="A0A3E1J261"/>
<feature type="compositionally biased region" description="Low complexity" evidence="1">
    <location>
        <begin position="31"/>
        <end position="44"/>
    </location>
</feature>
<proteinExistence type="predicted"/>
<keyword evidence="2" id="KW-1133">Transmembrane helix</keyword>
<accession>A0A3E1J261</accession>
<evidence type="ECO:0000256" key="1">
    <source>
        <dbReference type="SAM" id="MobiDB-lite"/>
    </source>
</evidence>
<evidence type="ECO:0000256" key="2">
    <source>
        <dbReference type="SAM" id="Phobius"/>
    </source>
</evidence>
<feature type="transmembrane region" description="Helical" evidence="2">
    <location>
        <begin position="97"/>
        <end position="116"/>
    </location>
</feature>
<dbReference type="Proteomes" id="UP000259221">
    <property type="component" value="Unassembled WGS sequence"/>
</dbReference>
<evidence type="ECO:0000313" key="4">
    <source>
        <dbReference type="Proteomes" id="UP000259221"/>
    </source>
</evidence>
<comment type="caution">
    <text evidence="3">The sequence shown here is derived from an EMBL/GenBank/DDBJ whole genome shotgun (WGS) entry which is preliminary data.</text>
</comment>
<keyword evidence="2" id="KW-0472">Membrane</keyword>
<evidence type="ECO:0008006" key="5">
    <source>
        <dbReference type="Google" id="ProtNLM"/>
    </source>
</evidence>
<sequence length="445" mass="49239">MNCIQCGNAIDNDAAWCPNCGARVDNQPVQTQPAQPVAQPEAQQFTQPVTQPMQPQYSNPVSQTTTSFDSVPASDPAPAFDPAPAPAPVKMSKKTKIILSVVGVLVVILGLTYYFVQKNVYSQEATVKRYVTALENGNFTEASNLVDWTSSNVPDGTRVLMNNNTGKNTENRIANSSITDLSYDSKRVTYKINGQESYFNVELTPPKQEWLVFSSYKIKYPTISSLPVEVPSSIKKLNINGTLVNLDKYKKSSKKDESYGYTDGNNSDSTRYSIPVYPGTYTVKPVIDSPFVEADSIKDVTVFGAGSSADTTVVNLVATNRLAKGIAIAVKKEIDKCVASTEPEVSKECEFAIKLKKKSYGFFSDLNYDYSDIKRSVEKYPKINDINTSSSTFSTDPFTTKVKYRYKVNDDKDWKDGDQSDNFCIYGRYKINGDNLSVSFGNNEN</sequence>
<organism evidence="3 4">
    <name type="scientific">Gardnerella vaginalis</name>
    <dbReference type="NCBI Taxonomy" id="2702"/>
    <lineage>
        <taxon>Bacteria</taxon>
        <taxon>Bacillati</taxon>
        <taxon>Actinomycetota</taxon>
        <taxon>Actinomycetes</taxon>
        <taxon>Bifidobacteriales</taxon>
        <taxon>Bifidobacteriaceae</taxon>
        <taxon>Gardnerella</taxon>
    </lineage>
</organism>
<feature type="compositionally biased region" description="Polar residues" evidence="1">
    <location>
        <begin position="45"/>
        <end position="66"/>
    </location>
</feature>